<reference evidence="2 3" key="1">
    <citation type="submission" date="2024-01" db="EMBL/GenBank/DDBJ databases">
        <title>A draft genome for the cacao thread blight pathogen Marasmiellus scandens.</title>
        <authorList>
            <person name="Baruah I.K."/>
            <person name="Leung J."/>
            <person name="Bukari Y."/>
            <person name="Amoako-Attah I."/>
            <person name="Meinhardt L.W."/>
            <person name="Bailey B.A."/>
            <person name="Cohen S.P."/>
        </authorList>
    </citation>
    <scope>NUCLEOTIDE SEQUENCE [LARGE SCALE GENOMIC DNA]</scope>
    <source>
        <strain evidence="2 3">GH-19</strain>
    </source>
</reference>
<feature type="compositionally biased region" description="Polar residues" evidence="1">
    <location>
        <begin position="239"/>
        <end position="248"/>
    </location>
</feature>
<feature type="region of interest" description="Disordered" evidence="1">
    <location>
        <begin position="178"/>
        <end position="261"/>
    </location>
</feature>
<dbReference type="EMBL" id="JBANRG010000083">
    <property type="protein sequence ID" value="KAK7437738.1"/>
    <property type="molecule type" value="Genomic_DNA"/>
</dbReference>
<keyword evidence="3" id="KW-1185">Reference proteome</keyword>
<protein>
    <recommendedName>
        <fullName evidence="4">Ricin B lectin domain-containing protein</fullName>
    </recommendedName>
</protein>
<feature type="compositionally biased region" description="Low complexity" evidence="1">
    <location>
        <begin position="207"/>
        <end position="234"/>
    </location>
</feature>
<dbReference type="Proteomes" id="UP001498398">
    <property type="component" value="Unassembled WGS sequence"/>
</dbReference>
<dbReference type="Gene3D" id="2.80.10.50">
    <property type="match status" value="1"/>
</dbReference>
<gene>
    <name evidence="2" type="ORF">VKT23_018453</name>
</gene>
<feature type="compositionally biased region" description="Polar residues" evidence="1">
    <location>
        <begin position="186"/>
        <end position="206"/>
    </location>
</feature>
<evidence type="ECO:0000256" key="1">
    <source>
        <dbReference type="SAM" id="MobiDB-lite"/>
    </source>
</evidence>
<comment type="caution">
    <text evidence="2">The sequence shown here is derived from an EMBL/GenBank/DDBJ whole genome shotgun (WGS) entry which is preliminary data.</text>
</comment>
<dbReference type="SUPFAM" id="SSF50370">
    <property type="entry name" value="Ricin B-like lectins"/>
    <property type="match status" value="1"/>
</dbReference>
<sequence>MSPTLKNQIRRIARAQALYDPPLFHDRNLLETMFAVDSPLDTGRYYIANVKYQNFFRLPGPNISTEIISGANKNDPGAKWNIDFLNNGKYTIQNYDTNLYACREPVAKANENAFGDRRPMQWKIRERENGHFLIYPSDSQAYLGLKDGEQGTPITFSFVDNDPKNQWEFIKVVEETIEGDSPVQAPPNQDQMPWKANESTSPLHSPTSPVSSQFSTNSSQPSPVTQQSSTGSPQFSPIHENSSPTSRHASPPPSYPSLFHEQPTETNAWENVQSERLFTRVKQDIDREKVTFSNWPFYLFSDA</sequence>
<dbReference type="InterPro" id="IPR035992">
    <property type="entry name" value="Ricin_B-like_lectins"/>
</dbReference>
<evidence type="ECO:0000313" key="3">
    <source>
        <dbReference type="Proteomes" id="UP001498398"/>
    </source>
</evidence>
<evidence type="ECO:0000313" key="2">
    <source>
        <dbReference type="EMBL" id="KAK7437738.1"/>
    </source>
</evidence>
<proteinExistence type="predicted"/>
<accession>A0ABR1IRE2</accession>
<evidence type="ECO:0008006" key="4">
    <source>
        <dbReference type="Google" id="ProtNLM"/>
    </source>
</evidence>
<organism evidence="2 3">
    <name type="scientific">Marasmiellus scandens</name>
    <dbReference type="NCBI Taxonomy" id="2682957"/>
    <lineage>
        <taxon>Eukaryota</taxon>
        <taxon>Fungi</taxon>
        <taxon>Dikarya</taxon>
        <taxon>Basidiomycota</taxon>
        <taxon>Agaricomycotina</taxon>
        <taxon>Agaricomycetes</taxon>
        <taxon>Agaricomycetidae</taxon>
        <taxon>Agaricales</taxon>
        <taxon>Marasmiineae</taxon>
        <taxon>Omphalotaceae</taxon>
        <taxon>Marasmiellus</taxon>
    </lineage>
</organism>
<name>A0ABR1IRE2_9AGAR</name>